<evidence type="ECO:0000313" key="2">
    <source>
        <dbReference type="Proteomes" id="UP000248987"/>
    </source>
</evidence>
<organism evidence="1 2">
    <name type="scientific">Gelidibacter algens</name>
    <dbReference type="NCBI Taxonomy" id="49280"/>
    <lineage>
        <taxon>Bacteria</taxon>
        <taxon>Pseudomonadati</taxon>
        <taxon>Bacteroidota</taxon>
        <taxon>Flavobacteriia</taxon>
        <taxon>Flavobacteriales</taxon>
        <taxon>Flavobacteriaceae</taxon>
        <taxon>Gelidibacter</taxon>
    </lineage>
</organism>
<gene>
    <name evidence="1" type="ORF">LX77_00314</name>
</gene>
<proteinExistence type="predicted"/>
<dbReference type="EMBL" id="QLLQ01000001">
    <property type="protein sequence ID" value="RAJ27740.1"/>
    <property type="molecule type" value="Genomic_DNA"/>
</dbReference>
<dbReference type="Proteomes" id="UP000248987">
    <property type="component" value="Unassembled WGS sequence"/>
</dbReference>
<accession>A0A327SFA4</accession>
<dbReference type="RefSeq" id="WP_146608902.1">
    <property type="nucleotide sequence ID" value="NZ_LZRN01000010.1"/>
</dbReference>
<dbReference type="OrthoDB" id="978267at2"/>
<evidence type="ECO:0000313" key="1">
    <source>
        <dbReference type="EMBL" id="RAJ27740.1"/>
    </source>
</evidence>
<reference evidence="1 2" key="1">
    <citation type="submission" date="2018-06" db="EMBL/GenBank/DDBJ databases">
        <title>Genomic Encyclopedia of Archaeal and Bacterial Type Strains, Phase II (KMG-II): from individual species to whole genera.</title>
        <authorList>
            <person name="Goeker M."/>
        </authorList>
    </citation>
    <scope>NUCLEOTIDE SEQUENCE [LARGE SCALE GENOMIC DNA]</scope>
    <source>
        <strain evidence="1 2">DSM 12408</strain>
    </source>
</reference>
<name>A0A327SFA4_9FLAO</name>
<sequence length="172" mass="19688">MTIDLNMGNYFGVDYALNYVYKNKYSLIVGFTGNVREPKSQPDNYSGGLNEIFSITIKNPYDHFLNYKIDFGRIYKLNKRVTIRANISFGVGYTIIKEPGNWQFVDSEAGINLAENYTYTYREYNTLSLIINPKIEFPITKYFGLSGSPMIQLNKDRTYYGIGLGIMLGKLG</sequence>
<comment type="caution">
    <text evidence="1">The sequence shown here is derived from an EMBL/GenBank/DDBJ whole genome shotgun (WGS) entry which is preliminary data.</text>
</comment>
<evidence type="ECO:0008006" key="3">
    <source>
        <dbReference type="Google" id="ProtNLM"/>
    </source>
</evidence>
<dbReference type="AlphaFoldDB" id="A0A327SFA4"/>
<keyword evidence="2" id="KW-1185">Reference proteome</keyword>
<protein>
    <recommendedName>
        <fullName evidence="3">Outer membrane protein with beta-barrel domain</fullName>
    </recommendedName>
</protein>